<dbReference type="Gene3D" id="3.40.50.150">
    <property type="entry name" value="Vaccinia Virus protein VP39"/>
    <property type="match status" value="1"/>
</dbReference>
<dbReference type="GO" id="GO:0044550">
    <property type="term" value="P:secondary metabolite biosynthetic process"/>
    <property type="evidence" value="ECO:0007669"/>
    <property type="project" value="UniProtKB-ARBA"/>
</dbReference>
<dbReference type="Proteomes" id="UP000054771">
    <property type="component" value="Unassembled WGS sequence"/>
</dbReference>
<dbReference type="InterPro" id="IPR016461">
    <property type="entry name" value="COMT-like"/>
</dbReference>
<dbReference type="PANTHER" id="PTHR43712:SF5">
    <property type="entry name" value="O-METHYLTRANSFERASE ASQN-RELATED"/>
    <property type="match status" value="1"/>
</dbReference>
<dbReference type="Gene3D" id="1.10.10.10">
    <property type="entry name" value="Winged helix-like DNA-binding domain superfamily/Winged helix DNA-binding domain"/>
    <property type="match status" value="1"/>
</dbReference>
<dbReference type="EMBL" id="CDMC01000004">
    <property type="protein sequence ID" value="CEL04157.1"/>
    <property type="molecule type" value="Genomic_DNA"/>
</dbReference>
<keyword evidence="2" id="KW-0808">Transferase</keyword>
<evidence type="ECO:0000313" key="6">
    <source>
        <dbReference type="EMBL" id="CEL04157.1"/>
    </source>
</evidence>
<dbReference type="PANTHER" id="PTHR43712">
    <property type="entry name" value="PUTATIVE (AFU_ORTHOLOGUE AFUA_4G14580)-RELATED"/>
    <property type="match status" value="1"/>
</dbReference>
<evidence type="ECO:0000259" key="5">
    <source>
        <dbReference type="Pfam" id="PF00891"/>
    </source>
</evidence>
<keyword evidence="7" id="KW-1185">Reference proteome</keyword>
<reference evidence="7" key="1">
    <citation type="journal article" date="2016" name="Genome Announc.">
        <title>Draft genome sequences of fungus Aspergillus calidoustus.</title>
        <authorList>
            <person name="Horn F."/>
            <person name="Linde J."/>
            <person name="Mattern D.J."/>
            <person name="Walther G."/>
            <person name="Guthke R."/>
            <person name="Scherlach K."/>
            <person name="Martin K."/>
            <person name="Brakhage A.A."/>
            <person name="Petzke L."/>
            <person name="Valiante V."/>
        </authorList>
    </citation>
    <scope>NUCLEOTIDE SEQUENCE [LARGE SCALE GENOMIC DNA]</scope>
    <source>
        <strain evidence="7">SF006504</strain>
    </source>
</reference>
<dbReference type="PROSITE" id="PS51683">
    <property type="entry name" value="SAM_OMT_II"/>
    <property type="match status" value="1"/>
</dbReference>
<dbReference type="OMA" id="LNDWVGY"/>
<evidence type="ECO:0000256" key="4">
    <source>
        <dbReference type="ARBA" id="ARBA00038277"/>
    </source>
</evidence>
<dbReference type="InterPro" id="IPR036390">
    <property type="entry name" value="WH_DNA-bd_sf"/>
</dbReference>
<dbReference type="SUPFAM" id="SSF53335">
    <property type="entry name" value="S-adenosyl-L-methionine-dependent methyltransferases"/>
    <property type="match status" value="1"/>
</dbReference>
<evidence type="ECO:0000256" key="1">
    <source>
        <dbReference type="ARBA" id="ARBA00022603"/>
    </source>
</evidence>
<dbReference type="AlphaFoldDB" id="A0A0U5FZU0"/>
<dbReference type="InterPro" id="IPR036388">
    <property type="entry name" value="WH-like_DNA-bd_sf"/>
</dbReference>
<keyword evidence="3" id="KW-0949">S-adenosyl-L-methionine</keyword>
<evidence type="ECO:0000256" key="2">
    <source>
        <dbReference type="ARBA" id="ARBA00022679"/>
    </source>
</evidence>
<dbReference type="OrthoDB" id="1606438at2759"/>
<comment type="similarity">
    <text evidence="4">Belongs to the class I-like SAM-binding methyltransferase superfamily. Cation-independent O-methyltransferase family.</text>
</comment>
<protein>
    <recommendedName>
        <fullName evidence="5">O-methyltransferase C-terminal domain-containing protein</fullName>
    </recommendedName>
</protein>
<evidence type="ECO:0000313" key="7">
    <source>
        <dbReference type="Proteomes" id="UP000054771"/>
    </source>
</evidence>
<proteinExistence type="inferred from homology"/>
<accession>A0A0U5FZU0</accession>
<evidence type="ECO:0000256" key="3">
    <source>
        <dbReference type="ARBA" id="ARBA00022691"/>
    </source>
</evidence>
<dbReference type="InterPro" id="IPR029063">
    <property type="entry name" value="SAM-dependent_MTases_sf"/>
</dbReference>
<dbReference type="SUPFAM" id="SSF46785">
    <property type="entry name" value="Winged helix' DNA-binding domain"/>
    <property type="match status" value="1"/>
</dbReference>
<dbReference type="Pfam" id="PF00891">
    <property type="entry name" value="Methyltransf_2"/>
    <property type="match status" value="1"/>
</dbReference>
<gene>
    <name evidence="6" type="ORF">ASPCAL05289</name>
</gene>
<dbReference type="GO" id="GO:0008171">
    <property type="term" value="F:O-methyltransferase activity"/>
    <property type="evidence" value="ECO:0007669"/>
    <property type="project" value="InterPro"/>
</dbReference>
<keyword evidence="1" id="KW-0489">Methyltransferase</keyword>
<dbReference type="CDD" id="cd02440">
    <property type="entry name" value="AdoMet_MTases"/>
    <property type="match status" value="1"/>
</dbReference>
<sequence length="460" mass="50303">MQSLRHYGIVNNKTLCIPILMIMANPTVLLELASTISNAALTITRHSLDTSTPPPSFIPLPPGNGAANGNGAIQKQPTSEAAQKETLDAAASLIQAATDLQILVSGPENYLKSLSYGYHDITALAVVIEFNLAQHVPLDSEISFKELSLVSGAPLGRLERILRLLFVRRIFHEPRPGYIAHTTASERLVTNPELTAFLGHCTHEAFPAASRLVDSLRKYPNTEEPSQAGFNVAFGTEDPLFTFLAKNPDRFERFNQGMAGLSKSGGRSVKQVVAGFPWGELGEATVVDVGGGNGHVSIALAEAYPSLSFIVQDLEGAITSGAASLPASLQDRITFEVHDMFTSQTHQGIDIFYLRHILHDWPDDWAVKILKNLVPALKPSSRIIISDSVIPPPDQLHGLHERFVRYLDLQMMVLHNARERTEGDFAELLRRADERLRIKKVWRGGHDAAAGTIVEAVLVQ</sequence>
<dbReference type="GO" id="GO:0032259">
    <property type="term" value="P:methylation"/>
    <property type="evidence" value="ECO:0007669"/>
    <property type="project" value="UniProtKB-KW"/>
</dbReference>
<organism evidence="6 7">
    <name type="scientific">Aspergillus calidoustus</name>
    <dbReference type="NCBI Taxonomy" id="454130"/>
    <lineage>
        <taxon>Eukaryota</taxon>
        <taxon>Fungi</taxon>
        <taxon>Dikarya</taxon>
        <taxon>Ascomycota</taxon>
        <taxon>Pezizomycotina</taxon>
        <taxon>Eurotiomycetes</taxon>
        <taxon>Eurotiomycetidae</taxon>
        <taxon>Eurotiales</taxon>
        <taxon>Aspergillaceae</taxon>
        <taxon>Aspergillus</taxon>
        <taxon>Aspergillus subgen. Nidulantes</taxon>
    </lineage>
</organism>
<feature type="domain" description="O-methyltransferase C-terminal" evidence="5">
    <location>
        <begin position="225"/>
        <end position="432"/>
    </location>
</feature>
<dbReference type="InterPro" id="IPR001077">
    <property type="entry name" value="COMT_C"/>
</dbReference>
<name>A0A0U5FZU0_ASPCI</name>